<protein>
    <submittedName>
        <fullName evidence="1">Uncharacterized protein</fullName>
    </submittedName>
</protein>
<dbReference type="EMBL" id="ALJD01000002">
    <property type="protein sequence ID" value="EJN61565.1"/>
    <property type="molecule type" value="Genomic_DNA"/>
</dbReference>
<dbReference type="Proteomes" id="UP000007813">
    <property type="component" value="Unassembled WGS sequence"/>
</dbReference>
<name>J2ZLE1_9EURY</name>
<gene>
    <name evidence="1" type="ORF">HSB1_06060</name>
</gene>
<evidence type="ECO:0000313" key="2">
    <source>
        <dbReference type="Proteomes" id="UP000007813"/>
    </source>
</evidence>
<sequence length="48" mass="5519">MKLLCFTHVCRRRRFSDDDSHDSSRDMRFGVDGVTVRACSSPSWSTIP</sequence>
<organism evidence="1 2">
    <name type="scientific">Halogranum salarium B-1</name>
    <dbReference type="NCBI Taxonomy" id="1210908"/>
    <lineage>
        <taxon>Archaea</taxon>
        <taxon>Methanobacteriati</taxon>
        <taxon>Methanobacteriota</taxon>
        <taxon>Stenosarchaea group</taxon>
        <taxon>Halobacteria</taxon>
        <taxon>Halobacteriales</taxon>
        <taxon>Haloferacaceae</taxon>
    </lineage>
</organism>
<accession>J2ZLE1</accession>
<reference evidence="1 2" key="1">
    <citation type="journal article" date="2012" name="J. Bacteriol.">
        <title>Draft Genome Sequence of the Extremely Halophilic Archaeon Halogranum salarium B-1T.</title>
        <authorList>
            <person name="Kim K.K."/>
            <person name="Lee K.C."/>
            <person name="Lee J.S."/>
        </authorList>
    </citation>
    <scope>NUCLEOTIDE SEQUENCE [LARGE SCALE GENOMIC DNA]</scope>
    <source>
        <strain evidence="1 2">B-1</strain>
    </source>
</reference>
<comment type="caution">
    <text evidence="1">The sequence shown here is derived from an EMBL/GenBank/DDBJ whole genome shotgun (WGS) entry which is preliminary data.</text>
</comment>
<proteinExistence type="predicted"/>
<evidence type="ECO:0000313" key="1">
    <source>
        <dbReference type="EMBL" id="EJN61565.1"/>
    </source>
</evidence>
<dbReference type="AlphaFoldDB" id="J2ZLE1"/>